<protein>
    <submittedName>
        <fullName evidence="2">Uncharacterized protein</fullName>
    </submittedName>
</protein>
<evidence type="ECO:0000256" key="1">
    <source>
        <dbReference type="SAM" id="MobiDB-lite"/>
    </source>
</evidence>
<feature type="compositionally biased region" description="Basic and acidic residues" evidence="1">
    <location>
        <begin position="112"/>
        <end position="123"/>
    </location>
</feature>
<proteinExistence type="predicted"/>
<keyword evidence="3" id="KW-1185">Reference proteome</keyword>
<gene>
    <name evidence="2" type="ORF">HNR25_004605</name>
</gene>
<sequence>MQINARATMTVGATNGAITDQAVADAAMRSVAGMPKGVPLDVHVVGDVRFISPCAFGAVGDLLLRAREITVYAPGNVVSDITAAIGHAVDEEKRRLERSAQPDPVLAAEYDAVARSERRGGDR</sequence>
<dbReference type="RefSeq" id="WP_184638565.1">
    <property type="nucleotide sequence ID" value="NZ_BAABKT010000035.1"/>
</dbReference>
<dbReference type="AlphaFoldDB" id="A0A841EET4"/>
<name>A0A841EET4_9ACTN</name>
<dbReference type="EMBL" id="JACHLY010000001">
    <property type="protein sequence ID" value="MBB6000854.1"/>
    <property type="molecule type" value="Genomic_DNA"/>
</dbReference>
<organism evidence="2 3">
    <name type="scientific">Streptomonospora salina</name>
    <dbReference type="NCBI Taxonomy" id="104205"/>
    <lineage>
        <taxon>Bacteria</taxon>
        <taxon>Bacillati</taxon>
        <taxon>Actinomycetota</taxon>
        <taxon>Actinomycetes</taxon>
        <taxon>Streptosporangiales</taxon>
        <taxon>Nocardiopsidaceae</taxon>
        <taxon>Streptomonospora</taxon>
    </lineage>
</organism>
<accession>A0A841EET4</accession>
<evidence type="ECO:0000313" key="3">
    <source>
        <dbReference type="Proteomes" id="UP000578077"/>
    </source>
</evidence>
<feature type="region of interest" description="Disordered" evidence="1">
    <location>
        <begin position="94"/>
        <end position="123"/>
    </location>
</feature>
<evidence type="ECO:0000313" key="2">
    <source>
        <dbReference type="EMBL" id="MBB6000854.1"/>
    </source>
</evidence>
<comment type="caution">
    <text evidence="2">The sequence shown here is derived from an EMBL/GenBank/DDBJ whole genome shotgun (WGS) entry which is preliminary data.</text>
</comment>
<reference evidence="2 3" key="1">
    <citation type="submission" date="2020-08" db="EMBL/GenBank/DDBJ databases">
        <title>Sequencing the genomes of 1000 actinobacteria strains.</title>
        <authorList>
            <person name="Klenk H.-P."/>
        </authorList>
    </citation>
    <scope>NUCLEOTIDE SEQUENCE [LARGE SCALE GENOMIC DNA]</scope>
    <source>
        <strain evidence="2 3">DSM 44593</strain>
    </source>
</reference>
<dbReference type="Proteomes" id="UP000578077">
    <property type="component" value="Unassembled WGS sequence"/>
</dbReference>